<evidence type="ECO:0000256" key="11">
    <source>
        <dbReference type="ARBA" id="ARBA00023004"/>
    </source>
</evidence>
<keyword evidence="17" id="KW-1185">Reference proteome</keyword>
<reference evidence="17" key="1">
    <citation type="journal article" date="2008" name="Insect Biochem. Mol. Biol.">
        <title>The genome of a lepidopteran model insect, the silkworm Bombyx mori.</title>
        <authorList>
            <consortium name="International Silkworm Genome Consortium"/>
        </authorList>
    </citation>
    <scope>NUCLEOTIDE SEQUENCE [LARGE SCALE GENOMIC DNA]</scope>
    <source>
        <strain evidence="17">p50T</strain>
    </source>
</reference>
<evidence type="ECO:0000256" key="8">
    <source>
        <dbReference type="ARBA" id="ARBA00022824"/>
    </source>
</evidence>
<comment type="function">
    <text evidence="2">May be involved in the metabolism of insect hormones and in the breakdown of synthetic insecticides.</text>
</comment>
<evidence type="ECO:0000256" key="10">
    <source>
        <dbReference type="ARBA" id="ARBA00023002"/>
    </source>
</evidence>
<dbReference type="Pfam" id="PF00067">
    <property type="entry name" value="p450"/>
    <property type="match status" value="2"/>
</dbReference>
<keyword evidence="12 15" id="KW-0503">Monooxygenase</keyword>
<dbReference type="GO" id="GO:0004497">
    <property type="term" value="F:monooxygenase activity"/>
    <property type="evidence" value="ECO:0007669"/>
    <property type="project" value="UniProtKB-KW"/>
</dbReference>
<dbReference type="Gene3D" id="1.10.630.10">
    <property type="entry name" value="Cytochrome P450"/>
    <property type="match status" value="2"/>
</dbReference>
<accession>A0A8R2M9L4</accession>
<dbReference type="PROSITE" id="PS00086">
    <property type="entry name" value="CYTOCHROME_P450"/>
    <property type="match status" value="1"/>
</dbReference>
<sequence length="503" mass="57079">MADIKFYCRVKSVCGDSDADIDKHQHPRLVYTEAVVKETLRLYPIGPILLRKAENEIKLRLLQTVKYACEETNKKGGVAILKLGLSNYYIITDPEDNLTVANGTLQKHFVYQFASNWLGDGLITSSGETWKRHRKLLNPAFSQQMLNIYTAVFNRKSRNLISAIEIEMKSGPVLIDTVFREMALNTLLSTAFGIEEEDSDFNKKYIHAVDVILALLTRRFQNPLLHYPFFYKLSALKKKEEEVIETILTASKKIIKNKREALNKERSNENGYATERKFKTMLDLLLKDSDGDALTDEEIRDEVDTLILAGSDTSSQLTLVVVMVLGSYPEIQDKVYQEVASVCGVSDTDVEKHQHPRLVYTEAVLKETLRLYPTVAVVLRKPENEIKLKNYTIPANSNCVLGIYGLNRHPVWGPDAHTFRPERWLEPGGVPDDPNAFAGFSVGKRNCIGKTYALISTKIILAHLVRRYKVTADISKIEFKMDVIMTPSDNCYVEFELRNGTTT</sequence>
<dbReference type="PANTHER" id="PTHR24291">
    <property type="entry name" value="CYTOCHROME P450 FAMILY 4"/>
    <property type="match status" value="1"/>
</dbReference>
<keyword evidence="9" id="KW-0492">Microsome</keyword>
<evidence type="ECO:0000256" key="14">
    <source>
        <dbReference type="PIRSR" id="PIRSR602401-1"/>
    </source>
</evidence>
<dbReference type="InterPro" id="IPR002401">
    <property type="entry name" value="Cyt_P450_E_grp-I"/>
</dbReference>
<evidence type="ECO:0000256" key="13">
    <source>
        <dbReference type="ARBA" id="ARBA00023136"/>
    </source>
</evidence>
<evidence type="ECO:0000256" key="3">
    <source>
        <dbReference type="ARBA" id="ARBA00004174"/>
    </source>
</evidence>
<evidence type="ECO:0000256" key="9">
    <source>
        <dbReference type="ARBA" id="ARBA00022848"/>
    </source>
</evidence>
<dbReference type="InterPro" id="IPR036396">
    <property type="entry name" value="Cyt_P450_sf"/>
</dbReference>
<keyword evidence="7 14" id="KW-0479">Metal-binding</keyword>
<comment type="similarity">
    <text evidence="5 15">Belongs to the cytochrome P450 family.</text>
</comment>
<keyword evidence="13" id="KW-0472">Membrane</keyword>
<dbReference type="PANTHER" id="PTHR24291:SF189">
    <property type="entry name" value="CYTOCHROME P450 4C3-RELATED"/>
    <property type="match status" value="1"/>
</dbReference>
<dbReference type="EnsemblMetazoa" id="XM_038020563.1">
    <property type="protein sequence ID" value="XP_037876491.1"/>
    <property type="gene ID" value="LOC101741697"/>
</dbReference>
<dbReference type="GO" id="GO:0005789">
    <property type="term" value="C:endoplasmic reticulum membrane"/>
    <property type="evidence" value="ECO:0007669"/>
    <property type="project" value="UniProtKB-SubCell"/>
</dbReference>
<evidence type="ECO:0000256" key="4">
    <source>
        <dbReference type="ARBA" id="ARBA00004406"/>
    </source>
</evidence>
<evidence type="ECO:0000256" key="2">
    <source>
        <dbReference type="ARBA" id="ARBA00003690"/>
    </source>
</evidence>
<keyword evidence="11 14" id="KW-0408">Iron</keyword>
<evidence type="ECO:0000256" key="15">
    <source>
        <dbReference type="RuleBase" id="RU000461"/>
    </source>
</evidence>
<organism evidence="16 17">
    <name type="scientific">Bombyx mori</name>
    <name type="common">Silk moth</name>
    <dbReference type="NCBI Taxonomy" id="7091"/>
    <lineage>
        <taxon>Eukaryota</taxon>
        <taxon>Metazoa</taxon>
        <taxon>Ecdysozoa</taxon>
        <taxon>Arthropoda</taxon>
        <taxon>Hexapoda</taxon>
        <taxon>Insecta</taxon>
        <taxon>Pterygota</taxon>
        <taxon>Neoptera</taxon>
        <taxon>Endopterygota</taxon>
        <taxon>Lepidoptera</taxon>
        <taxon>Glossata</taxon>
        <taxon>Ditrysia</taxon>
        <taxon>Bombycoidea</taxon>
        <taxon>Bombycidae</taxon>
        <taxon>Bombycinae</taxon>
        <taxon>Bombyx</taxon>
    </lineage>
</organism>
<keyword evidence="6 14" id="KW-0349">Heme</keyword>
<comment type="subcellular location">
    <subcellularLocation>
        <location evidence="4">Endoplasmic reticulum membrane</location>
        <topology evidence="4">Peripheral membrane protein</topology>
    </subcellularLocation>
    <subcellularLocation>
        <location evidence="3">Microsome membrane</location>
        <topology evidence="3">Peripheral membrane protein</topology>
    </subcellularLocation>
</comment>
<evidence type="ECO:0000256" key="1">
    <source>
        <dbReference type="ARBA" id="ARBA00001971"/>
    </source>
</evidence>
<evidence type="ECO:0000256" key="5">
    <source>
        <dbReference type="ARBA" id="ARBA00010617"/>
    </source>
</evidence>
<dbReference type="InterPro" id="IPR001128">
    <property type="entry name" value="Cyt_P450"/>
</dbReference>
<proteinExistence type="inferred from homology"/>
<dbReference type="GO" id="GO:0016705">
    <property type="term" value="F:oxidoreductase activity, acting on paired donors, with incorporation or reduction of molecular oxygen"/>
    <property type="evidence" value="ECO:0007669"/>
    <property type="project" value="InterPro"/>
</dbReference>
<comment type="cofactor">
    <cofactor evidence="1 14">
        <name>heme</name>
        <dbReference type="ChEBI" id="CHEBI:30413"/>
    </cofactor>
</comment>
<dbReference type="GO" id="GO:0020037">
    <property type="term" value="F:heme binding"/>
    <property type="evidence" value="ECO:0007669"/>
    <property type="project" value="InterPro"/>
</dbReference>
<evidence type="ECO:0000313" key="17">
    <source>
        <dbReference type="Proteomes" id="UP000005204"/>
    </source>
</evidence>
<keyword evidence="10 15" id="KW-0560">Oxidoreductase</keyword>
<dbReference type="AlphaFoldDB" id="A0A8R2M9L4"/>
<dbReference type="PRINTS" id="PR00463">
    <property type="entry name" value="EP450I"/>
</dbReference>
<dbReference type="SUPFAM" id="SSF48264">
    <property type="entry name" value="Cytochrome P450"/>
    <property type="match status" value="2"/>
</dbReference>
<dbReference type="PRINTS" id="PR00385">
    <property type="entry name" value="P450"/>
</dbReference>
<evidence type="ECO:0000256" key="6">
    <source>
        <dbReference type="ARBA" id="ARBA00022617"/>
    </source>
</evidence>
<dbReference type="Proteomes" id="UP000005204">
    <property type="component" value="Unassembled WGS sequence"/>
</dbReference>
<evidence type="ECO:0008006" key="18">
    <source>
        <dbReference type="Google" id="ProtNLM"/>
    </source>
</evidence>
<dbReference type="InterPro" id="IPR017972">
    <property type="entry name" value="Cyt_P450_CS"/>
</dbReference>
<dbReference type="InterPro" id="IPR050196">
    <property type="entry name" value="Cytochrome_P450_Monoox"/>
</dbReference>
<dbReference type="GO" id="GO:0005506">
    <property type="term" value="F:iron ion binding"/>
    <property type="evidence" value="ECO:0007669"/>
    <property type="project" value="InterPro"/>
</dbReference>
<feature type="binding site" description="axial binding residue" evidence="14">
    <location>
        <position position="447"/>
    </location>
    <ligand>
        <name>heme</name>
        <dbReference type="ChEBI" id="CHEBI:30413"/>
    </ligand>
    <ligandPart>
        <name>Fe</name>
        <dbReference type="ChEBI" id="CHEBI:18248"/>
    </ligandPart>
</feature>
<reference evidence="16" key="2">
    <citation type="submission" date="2022-06" db="UniProtKB">
        <authorList>
            <consortium name="EnsemblMetazoa"/>
        </authorList>
    </citation>
    <scope>IDENTIFICATION</scope>
    <source>
        <strain evidence="16">p50T (Dazao)</strain>
    </source>
</reference>
<evidence type="ECO:0000313" key="16">
    <source>
        <dbReference type="EnsemblMetazoa" id="XP_037876491.1"/>
    </source>
</evidence>
<name>A0A8R2M9L4_BOMMO</name>
<protein>
    <recommendedName>
        <fullName evidence="18">Cytochrome P450</fullName>
    </recommendedName>
</protein>
<keyword evidence="8" id="KW-0256">Endoplasmic reticulum</keyword>
<evidence type="ECO:0000256" key="7">
    <source>
        <dbReference type="ARBA" id="ARBA00022723"/>
    </source>
</evidence>
<evidence type="ECO:0000256" key="12">
    <source>
        <dbReference type="ARBA" id="ARBA00023033"/>
    </source>
</evidence>